<dbReference type="NCBIfam" id="TIGR03959">
    <property type="entry name" value="hyd_TM1266"/>
    <property type="match status" value="1"/>
</dbReference>
<gene>
    <name evidence="1" type="ORF">AB8U03_11460</name>
</gene>
<keyword evidence="2" id="KW-1185">Reference proteome</keyword>
<name>A0ABV4BRE4_9CLOT</name>
<organism evidence="1 2">
    <name type="scientific">Clostridium moutaii</name>
    <dbReference type="NCBI Taxonomy" id="3240932"/>
    <lineage>
        <taxon>Bacteria</taxon>
        <taxon>Bacillati</taxon>
        <taxon>Bacillota</taxon>
        <taxon>Clostridia</taxon>
        <taxon>Eubacteriales</taxon>
        <taxon>Clostridiaceae</taxon>
        <taxon>Clostridium</taxon>
    </lineage>
</organism>
<dbReference type="RefSeq" id="WP_369704693.1">
    <property type="nucleotide sequence ID" value="NZ_JBGEWD010000010.1"/>
</dbReference>
<dbReference type="InterPro" id="IPR045865">
    <property type="entry name" value="ACT-like_dom_sf"/>
</dbReference>
<dbReference type="Gene3D" id="3.30.70.1150">
    <property type="entry name" value="ACT-like. Chain A, domain 2"/>
    <property type="match status" value="1"/>
</dbReference>
<comment type="caution">
    <text evidence="1">The sequence shown here is derived from an EMBL/GenBank/DDBJ whole genome shotgun (WGS) entry which is preliminary data.</text>
</comment>
<protein>
    <submittedName>
        <fullName evidence="1">TM1266 family iron-only hydrogenase system putative regulator</fullName>
    </submittedName>
</protein>
<dbReference type="Pfam" id="PF21699">
    <property type="entry name" value="TM1266-like"/>
    <property type="match status" value="1"/>
</dbReference>
<dbReference type="InterPro" id="IPR027271">
    <property type="entry name" value="Acetolactate_synth/TF_NikR_C"/>
</dbReference>
<dbReference type="Proteomes" id="UP001564657">
    <property type="component" value="Unassembled WGS sequence"/>
</dbReference>
<accession>A0ABV4BRE4</accession>
<dbReference type="EMBL" id="JBGEWD010000010">
    <property type="protein sequence ID" value="MEY8000802.1"/>
    <property type="molecule type" value="Genomic_DNA"/>
</dbReference>
<proteinExistence type="predicted"/>
<dbReference type="InterPro" id="IPR023860">
    <property type="entry name" value="FeFe-hyd_TM1266"/>
</dbReference>
<reference evidence="1 2" key="1">
    <citation type="submission" date="2024-08" db="EMBL/GenBank/DDBJ databases">
        <title>Clostridium lapicellarii sp. nov., and Clostridium renhuaiense sp. nov., two species isolated from the mud in a fermentation cellar used for producing sauce-flavour Chinese liquors.</title>
        <authorList>
            <person name="Yang F."/>
            <person name="Wang H."/>
            <person name="Chen L.Q."/>
            <person name="Zhou N."/>
            <person name="Lu J.J."/>
            <person name="Pu X.X."/>
            <person name="Wan B."/>
            <person name="Wang L."/>
            <person name="Liu S.J."/>
        </authorList>
    </citation>
    <scope>NUCLEOTIDE SEQUENCE [LARGE SCALE GENOMIC DNA]</scope>
    <source>
        <strain evidence="1 2">MT-5</strain>
    </source>
</reference>
<evidence type="ECO:0000313" key="2">
    <source>
        <dbReference type="Proteomes" id="UP001564657"/>
    </source>
</evidence>
<sequence length="81" mass="8653">MDKRIGVVAIVVEDLENASIVNDILHSFASIIVGRLGIPYRERNVSIISTIVDGSSDEISAMTGKLGKINGITVKTAITKK</sequence>
<dbReference type="SUPFAM" id="SSF55021">
    <property type="entry name" value="ACT-like"/>
    <property type="match status" value="1"/>
</dbReference>
<evidence type="ECO:0000313" key="1">
    <source>
        <dbReference type="EMBL" id="MEY8000802.1"/>
    </source>
</evidence>